<gene>
    <name evidence="2" type="ORF">DES51_1355</name>
</gene>
<protein>
    <submittedName>
        <fullName evidence="2">Uncharacterized protein</fullName>
    </submittedName>
</protein>
<dbReference type="EMBL" id="QJKH01000035">
    <property type="protein sequence ID" value="PXX73655.1"/>
    <property type="molecule type" value="Genomic_DNA"/>
</dbReference>
<evidence type="ECO:0000313" key="3">
    <source>
        <dbReference type="Proteomes" id="UP000247612"/>
    </source>
</evidence>
<feature type="transmembrane region" description="Helical" evidence="1">
    <location>
        <begin position="57"/>
        <end position="78"/>
    </location>
</feature>
<dbReference type="STRING" id="1034346.GCA_000313565_03482"/>
<dbReference type="Proteomes" id="UP000247612">
    <property type="component" value="Unassembled WGS sequence"/>
</dbReference>
<proteinExistence type="predicted"/>
<evidence type="ECO:0000313" key="2">
    <source>
        <dbReference type="EMBL" id="PXX73655.1"/>
    </source>
</evidence>
<reference evidence="2 3" key="1">
    <citation type="submission" date="2018-05" db="EMBL/GenBank/DDBJ databases">
        <title>Genomic Encyclopedia of Type Strains, Phase IV (KMG-IV): sequencing the most valuable type-strain genomes for metagenomic binning, comparative biology and taxonomic classification.</title>
        <authorList>
            <person name="Goeker M."/>
        </authorList>
    </citation>
    <scope>NUCLEOTIDE SEQUENCE [LARGE SCALE GENOMIC DNA]</scope>
    <source>
        <strain evidence="2 3">JC118</strain>
    </source>
</reference>
<sequence length="116" mass="13210">MEKENNDNGMLLLATIVKKMAIVIFILGVIGSYFLGESMGEMKYIFDTYARRVSYDFNSFATGLIMTTITSLLVYVLGEILERTVLCDANLHTLYKELNEIKDTQKRLINNEGNNK</sequence>
<feature type="transmembrane region" description="Helical" evidence="1">
    <location>
        <begin position="12"/>
        <end position="36"/>
    </location>
</feature>
<evidence type="ECO:0000256" key="1">
    <source>
        <dbReference type="SAM" id="Phobius"/>
    </source>
</evidence>
<name>A0A318KHY8_9FIRM</name>
<keyword evidence="1" id="KW-1133">Transmembrane helix</keyword>
<comment type="caution">
    <text evidence="2">The sequence shown here is derived from an EMBL/GenBank/DDBJ whole genome shotgun (WGS) entry which is preliminary data.</text>
</comment>
<keyword evidence="1" id="KW-0472">Membrane</keyword>
<organism evidence="2 3">
    <name type="scientific">Dielma fastidiosa</name>
    <dbReference type="NCBI Taxonomy" id="1034346"/>
    <lineage>
        <taxon>Bacteria</taxon>
        <taxon>Bacillati</taxon>
        <taxon>Bacillota</taxon>
        <taxon>Erysipelotrichia</taxon>
        <taxon>Erysipelotrichales</taxon>
        <taxon>Erysipelotrichaceae</taxon>
        <taxon>Dielma</taxon>
    </lineage>
</organism>
<dbReference type="RefSeq" id="WP_022939752.1">
    <property type="nucleotide sequence ID" value="NZ_CABKRQ010000021.1"/>
</dbReference>
<keyword evidence="1" id="KW-0812">Transmembrane</keyword>
<keyword evidence="3" id="KW-1185">Reference proteome</keyword>
<accession>A0A318KHY8</accession>
<dbReference type="AlphaFoldDB" id="A0A318KHY8"/>